<feature type="binding site" evidence="13">
    <location>
        <position position="291"/>
    </location>
    <ligand>
        <name>beta-D-galactose</name>
        <dbReference type="ChEBI" id="CHEBI:27667"/>
    </ligand>
</feature>
<dbReference type="FunFam" id="2.70.98.10:FF:000003">
    <property type="entry name" value="Aldose 1-epimerase"/>
    <property type="match status" value="1"/>
</dbReference>
<dbReference type="SUPFAM" id="SSF74650">
    <property type="entry name" value="Galactose mutarotase-like"/>
    <property type="match status" value="1"/>
</dbReference>
<dbReference type="RefSeq" id="WP_143373145.1">
    <property type="nucleotide sequence ID" value="NZ_VJVZ01000005.1"/>
</dbReference>
<evidence type="ECO:0000313" key="17">
    <source>
        <dbReference type="Proteomes" id="UP000320643"/>
    </source>
</evidence>
<keyword evidence="17" id="KW-1185">Reference proteome</keyword>
<dbReference type="Gene3D" id="2.70.98.10">
    <property type="match status" value="1"/>
</dbReference>
<dbReference type="InterPro" id="IPR014718">
    <property type="entry name" value="GH-type_carb-bd"/>
</dbReference>
<evidence type="ECO:0000256" key="10">
    <source>
        <dbReference type="ARBA" id="ARBA00023277"/>
    </source>
</evidence>
<evidence type="ECO:0000256" key="13">
    <source>
        <dbReference type="PIRSR" id="PIRSR005096-2"/>
    </source>
</evidence>
<evidence type="ECO:0000256" key="9">
    <source>
        <dbReference type="ARBA" id="ARBA00023235"/>
    </source>
</evidence>
<comment type="caution">
    <text evidence="16">The sequence shown here is derived from an EMBL/GenBank/DDBJ whole genome shotgun (WGS) entry which is preliminary data.</text>
</comment>
<evidence type="ECO:0000313" key="16">
    <source>
        <dbReference type="EMBL" id="TRW24741.1"/>
    </source>
</evidence>
<organism evidence="16 17">
    <name type="scientific">Flavobacterium zepuense</name>
    <dbReference type="NCBI Taxonomy" id="2593302"/>
    <lineage>
        <taxon>Bacteria</taxon>
        <taxon>Pseudomonadati</taxon>
        <taxon>Bacteroidota</taxon>
        <taxon>Flavobacteriia</taxon>
        <taxon>Flavobacteriales</taxon>
        <taxon>Flavobacteriaceae</taxon>
        <taxon>Flavobacterium</taxon>
    </lineage>
</organism>
<reference evidence="16 17" key="1">
    <citation type="submission" date="2019-07" db="EMBL/GenBank/DDBJ databases">
        <title>Flavobacterium sp. nov., isolated from glacier ice.</title>
        <authorList>
            <person name="Liu Q."/>
            <person name="Xin Y.-H."/>
        </authorList>
    </citation>
    <scope>NUCLEOTIDE SEQUENCE [LARGE SCALE GENOMIC DNA]</scope>
    <source>
        <strain evidence="16 17">ZT4R6</strain>
    </source>
</reference>
<evidence type="ECO:0000256" key="8">
    <source>
        <dbReference type="ARBA" id="ARBA00022837"/>
    </source>
</evidence>
<keyword evidence="6" id="KW-0963">Cytoplasm</keyword>
<comment type="subcellular location">
    <subcellularLocation>
        <location evidence="2">Cytoplasm</location>
    </subcellularLocation>
</comment>
<dbReference type="GO" id="GO:0005737">
    <property type="term" value="C:cytoplasm"/>
    <property type="evidence" value="ECO:0007669"/>
    <property type="project" value="UniProtKB-SubCell"/>
</dbReference>
<dbReference type="PANTHER" id="PTHR10091:SF0">
    <property type="entry name" value="GALACTOSE MUTAROTASE"/>
    <property type="match status" value="1"/>
</dbReference>
<evidence type="ECO:0000256" key="6">
    <source>
        <dbReference type="ARBA" id="ARBA00022490"/>
    </source>
</evidence>
<feature type="active site" description="Proton donor" evidence="12">
    <location>
        <position position="220"/>
    </location>
</feature>
<evidence type="ECO:0000256" key="4">
    <source>
        <dbReference type="ARBA" id="ARBA00006206"/>
    </source>
</evidence>
<dbReference type="InterPro" id="IPR008183">
    <property type="entry name" value="Aldose_1/G6P_1-epimerase"/>
</dbReference>
<comment type="pathway">
    <text evidence="3 11">Carbohydrate metabolism; hexose metabolism.</text>
</comment>
<comment type="catalytic activity">
    <reaction evidence="11">
        <text>alpha-D-glucose = beta-D-glucose</text>
        <dbReference type="Rhea" id="RHEA:10264"/>
        <dbReference type="ChEBI" id="CHEBI:15903"/>
        <dbReference type="ChEBI" id="CHEBI:17925"/>
        <dbReference type="EC" id="5.1.3.3"/>
    </reaction>
</comment>
<comment type="subunit">
    <text evidence="5">Monomer.</text>
</comment>
<dbReference type="NCBIfam" id="NF008277">
    <property type="entry name" value="PRK11055.1"/>
    <property type="match status" value="1"/>
</dbReference>
<evidence type="ECO:0000256" key="2">
    <source>
        <dbReference type="ARBA" id="ARBA00004496"/>
    </source>
</evidence>
<dbReference type="PIRSF" id="PIRSF005096">
    <property type="entry name" value="GALM"/>
    <property type="match status" value="1"/>
</dbReference>
<dbReference type="PANTHER" id="PTHR10091">
    <property type="entry name" value="ALDOSE-1-EPIMERASE"/>
    <property type="match status" value="1"/>
</dbReference>
<feature type="active site" description="Proton acceptor" evidence="12">
    <location>
        <position position="357"/>
    </location>
</feature>
<dbReference type="OrthoDB" id="9779408at2"/>
<accession>A0A552V2R0</accession>
<gene>
    <name evidence="16" type="ORF">FMM05_09565</name>
</gene>
<dbReference type="Proteomes" id="UP000320643">
    <property type="component" value="Unassembled WGS sequence"/>
</dbReference>
<keyword evidence="8" id="KW-0106">Calcium</keyword>
<dbReference type="InterPro" id="IPR047215">
    <property type="entry name" value="Galactose_mutarotase-like"/>
</dbReference>
<proteinExistence type="inferred from homology"/>
<dbReference type="Pfam" id="PF01263">
    <property type="entry name" value="Aldose_epim"/>
    <property type="match status" value="1"/>
</dbReference>
<keyword evidence="10 11" id="KW-0119">Carbohydrate metabolism</keyword>
<feature type="region of interest" description="Disordered" evidence="15">
    <location>
        <begin position="26"/>
        <end position="46"/>
    </location>
</feature>
<feature type="region of interest" description="Disordered" evidence="15">
    <location>
        <begin position="358"/>
        <end position="380"/>
    </location>
</feature>
<dbReference type="GO" id="GO:0033499">
    <property type="term" value="P:galactose catabolic process via UDP-galactose, Leloir pathway"/>
    <property type="evidence" value="ECO:0007669"/>
    <property type="project" value="TreeGrafter"/>
</dbReference>
<comment type="cofactor">
    <cofactor evidence="1">
        <name>Ca(2+)</name>
        <dbReference type="ChEBI" id="CHEBI:29108"/>
    </cofactor>
</comment>
<sequence length="392" mass="43114">MIKNIKTGFSLLLCCTVLLTSCKDEKKEEAMPETTEQPATKSGIVKSDYGTTPEGVKIEKYTLTNEKGMTMEVITLGGIITSLTAPDKDGKYEDVVLGYAKKEDYFNGNPYFFGAAIGRYGNRIAKGKFTLDGKQYQLTVNDGPNSLHGGKGFDKRVWTAEEVAGANPTLKLSYTAKDGEEGYPGNLKTVVTYTLTNDNALEISYEAETDKKTVVNLTQHSYFNLSGAGKTILDHELELKADRMLPVDATLIPTGELKAVAGTPFDFNTAKEIGKDINATDDQLKKGGGYDHCWVFTDNNAKDLREVGSVYHKASGRYMQVYTTEPAIQFYSGNFIDGTKDSKTGGKYEKRSGLCLETQHYPDSPNQPKFPSTVLSPGEKYTSKTTYKFSVK</sequence>
<evidence type="ECO:0000256" key="7">
    <source>
        <dbReference type="ARBA" id="ARBA00022553"/>
    </source>
</evidence>
<feature type="binding site" evidence="14">
    <location>
        <begin position="220"/>
        <end position="222"/>
    </location>
    <ligand>
        <name>beta-D-galactose</name>
        <dbReference type="ChEBI" id="CHEBI:27667"/>
    </ligand>
</feature>
<dbReference type="EC" id="5.1.3.3" evidence="11"/>
<evidence type="ECO:0000256" key="5">
    <source>
        <dbReference type="ARBA" id="ARBA00011245"/>
    </source>
</evidence>
<dbReference type="GO" id="GO:0030246">
    <property type="term" value="F:carbohydrate binding"/>
    <property type="evidence" value="ECO:0007669"/>
    <property type="project" value="InterPro"/>
</dbReference>
<evidence type="ECO:0000256" key="14">
    <source>
        <dbReference type="PIRSR" id="PIRSR005096-3"/>
    </source>
</evidence>
<feature type="compositionally biased region" description="Polar residues" evidence="15">
    <location>
        <begin position="364"/>
        <end position="375"/>
    </location>
</feature>
<evidence type="ECO:0000256" key="12">
    <source>
        <dbReference type="PIRSR" id="PIRSR005096-1"/>
    </source>
</evidence>
<evidence type="ECO:0000256" key="15">
    <source>
        <dbReference type="SAM" id="MobiDB-lite"/>
    </source>
</evidence>
<feature type="binding site" evidence="14">
    <location>
        <begin position="122"/>
        <end position="123"/>
    </location>
    <ligand>
        <name>beta-D-galactose</name>
        <dbReference type="ChEBI" id="CHEBI:27667"/>
    </ligand>
</feature>
<protein>
    <recommendedName>
        <fullName evidence="11">Aldose 1-epimerase</fullName>
        <ecNumber evidence="11">5.1.3.3</ecNumber>
    </recommendedName>
</protein>
<evidence type="ECO:0000256" key="11">
    <source>
        <dbReference type="PIRNR" id="PIRNR005096"/>
    </source>
</evidence>
<dbReference type="CDD" id="cd09019">
    <property type="entry name" value="galactose_mutarotase_like"/>
    <property type="match status" value="1"/>
</dbReference>
<dbReference type="PROSITE" id="PS51257">
    <property type="entry name" value="PROKAR_LIPOPROTEIN"/>
    <property type="match status" value="1"/>
</dbReference>
<dbReference type="InterPro" id="IPR011013">
    <property type="entry name" value="Gal_mutarotase_sf_dom"/>
</dbReference>
<dbReference type="EMBL" id="VJVZ01000005">
    <property type="protein sequence ID" value="TRW24741.1"/>
    <property type="molecule type" value="Genomic_DNA"/>
</dbReference>
<evidence type="ECO:0000256" key="3">
    <source>
        <dbReference type="ARBA" id="ARBA00005028"/>
    </source>
</evidence>
<dbReference type="GO" id="GO:0004034">
    <property type="term" value="F:aldose 1-epimerase activity"/>
    <property type="evidence" value="ECO:0007669"/>
    <property type="project" value="UniProtKB-EC"/>
</dbReference>
<comment type="similarity">
    <text evidence="4 11">Belongs to the aldose epimerase family.</text>
</comment>
<evidence type="ECO:0000256" key="1">
    <source>
        <dbReference type="ARBA" id="ARBA00001913"/>
    </source>
</evidence>
<name>A0A552V2R0_9FLAO</name>
<keyword evidence="9 11" id="KW-0413">Isomerase</keyword>
<dbReference type="GO" id="GO:0006006">
    <property type="term" value="P:glucose metabolic process"/>
    <property type="evidence" value="ECO:0007669"/>
    <property type="project" value="TreeGrafter"/>
</dbReference>
<dbReference type="InterPro" id="IPR015443">
    <property type="entry name" value="Aldose_1-epimerase"/>
</dbReference>
<dbReference type="UniPathway" id="UPA00242"/>
<dbReference type="AlphaFoldDB" id="A0A552V2R0"/>
<keyword evidence="7" id="KW-0597">Phosphoprotein</keyword>